<evidence type="ECO:0000256" key="1">
    <source>
        <dbReference type="SAM" id="SignalP"/>
    </source>
</evidence>
<name>A0A8J5RWF7_ZIZPA</name>
<gene>
    <name evidence="2" type="ORF">GUJ93_ZPchr0003g16894</name>
</gene>
<dbReference type="Proteomes" id="UP000729402">
    <property type="component" value="Unassembled WGS sequence"/>
</dbReference>
<accession>A0A8J5RWF7</accession>
<comment type="caution">
    <text evidence="2">The sequence shown here is derived from an EMBL/GenBank/DDBJ whole genome shotgun (WGS) entry which is preliminary data.</text>
</comment>
<feature type="chain" id="PRO_5035159823" description="Secreted protein" evidence="1">
    <location>
        <begin position="16"/>
        <end position="120"/>
    </location>
</feature>
<sequence length="120" mass="13357">MWLVLLLYPVTSATTACILLVAATATSRSAQVSRSVQICLFPLGAALPLPAQRCRLPLGAVLPLVSNLNHKDRAGFKVHLLLLHTVFSQRLRFRRPISNPIPALDILDVRPPEKKFEWCH</sequence>
<proteinExistence type="predicted"/>
<keyword evidence="1" id="KW-0732">Signal</keyword>
<reference evidence="2" key="1">
    <citation type="journal article" date="2021" name="bioRxiv">
        <title>Whole Genome Assembly and Annotation of Northern Wild Rice, Zizania palustris L., Supports a Whole Genome Duplication in the Zizania Genus.</title>
        <authorList>
            <person name="Haas M."/>
            <person name="Kono T."/>
            <person name="Macchietto M."/>
            <person name="Millas R."/>
            <person name="McGilp L."/>
            <person name="Shao M."/>
            <person name="Duquette J."/>
            <person name="Hirsch C.N."/>
            <person name="Kimball J."/>
        </authorList>
    </citation>
    <scope>NUCLEOTIDE SEQUENCE</scope>
    <source>
        <tissue evidence="2">Fresh leaf tissue</tissue>
    </source>
</reference>
<keyword evidence="3" id="KW-1185">Reference proteome</keyword>
<dbReference type="EMBL" id="JAAALK010000286">
    <property type="protein sequence ID" value="KAG8061391.1"/>
    <property type="molecule type" value="Genomic_DNA"/>
</dbReference>
<evidence type="ECO:0000313" key="3">
    <source>
        <dbReference type="Proteomes" id="UP000729402"/>
    </source>
</evidence>
<organism evidence="2 3">
    <name type="scientific">Zizania palustris</name>
    <name type="common">Northern wild rice</name>
    <dbReference type="NCBI Taxonomy" id="103762"/>
    <lineage>
        <taxon>Eukaryota</taxon>
        <taxon>Viridiplantae</taxon>
        <taxon>Streptophyta</taxon>
        <taxon>Embryophyta</taxon>
        <taxon>Tracheophyta</taxon>
        <taxon>Spermatophyta</taxon>
        <taxon>Magnoliopsida</taxon>
        <taxon>Liliopsida</taxon>
        <taxon>Poales</taxon>
        <taxon>Poaceae</taxon>
        <taxon>BOP clade</taxon>
        <taxon>Oryzoideae</taxon>
        <taxon>Oryzeae</taxon>
        <taxon>Zizaniinae</taxon>
        <taxon>Zizania</taxon>
    </lineage>
</organism>
<dbReference type="AlphaFoldDB" id="A0A8J5RWF7"/>
<feature type="signal peptide" evidence="1">
    <location>
        <begin position="1"/>
        <end position="15"/>
    </location>
</feature>
<evidence type="ECO:0000313" key="2">
    <source>
        <dbReference type="EMBL" id="KAG8061391.1"/>
    </source>
</evidence>
<reference evidence="2" key="2">
    <citation type="submission" date="2021-02" db="EMBL/GenBank/DDBJ databases">
        <authorList>
            <person name="Kimball J.A."/>
            <person name="Haas M.W."/>
            <person name="Macchietto M."/>
            <person name="Kono T."/>
            <person name="Duquette J."/>
            <person name="Shao M."/>
        </authorList>
    </citation>
    <scope>NUCLEOTIDE SEQUENCE</scope>
    <source>
        <tissue evidence="2">Fresh leaf tissue</tissue>
    </source>
</reference>
<evidence type="ECO:0008006" key="4">
    <source>
        <dbReference type="Google" id="ProtNLM"/>
    </source>
</evidence>
<protein>
    <recommendedName>
        <fullName evidence="4">Secreted protein</fullName>
    </recommendedName>
</protein>